<comment type="caution">
    <text evidence="6">The sequence shown here is derived from an EMBL/GenBank/DDBJ whole genome shotgun (WGS) entry which is preliminary data.</text>
</comment>
<evidence type="ECO:0000256" key="2">
    <source>
        <dbReference type="ARBA" id="ARBA00023125"/>
    </source>
</evidence>
<evidence type="ECO:0000313" key="7">
    <source>
        <dbReference type="Proteomes" id="UP000700706"/>
    </source>
</evidence>
<keyword evidence="3" id="KW-0804">Transcription</keyword>
<dbReference type="CDD" id="cd20010">
    <property type="entry name" value="PBP1_AglR-like"/>
    <property type="match status" value="1"/>
</dbReference>
<dbReference type="InterPro" id="IPR000843">
    <property type="entry name" value="HTH_LacI"/>
</dbReference>
<evidence type="ECO:0000256" key="4">
    <source>
        <dbReference type="SAM" id="MobiDB-lite"/>
    </source>
</evidence>
<dbReference type="GO" id="GO:0003700">
    <property type="term" value="F:DNA-binding transcription factor activity"/>
    <property type="evidence" value="ECO:0007669"/>
    <property type="project" value="TreeGrafter"/>
</dbReference>
<dbReference type="InterPro" id="IPR010982">
    <property type="entry name" value="Lambda_DNA-bd_dom_sf"/>
</dbReference>
<gene>
    <name evidence="6" type="ORF">JF625_20400</name>
</gene>
<dbReference type="CDD" id="cd01392">
    <property type="entry name" value="HTH_LacI"/>
    <property type="match status" value="1"/>
</dbReference>
<dbReference type="Gene3D" id="1.10.260.40">
    <property type="entry name" value="lambda repressor-like DNA-binding domains"/>
    <property type="match status" value="1"/>
</dbReference>
<evidence type="ECO:0000256" key="1">
    <source>
        <dbReference type="ARBA" id="ARBA00023015"/>
    </source>
</evidence>
<accession>A0A952FLW8</accession>
<dbReference type="InterPro" id="IPR028082">
    <property type="entry name" value="Peripla_BP_I"/>
</dbReference>
<dbReference type="PANTHER" id="PTHR30146">
    <property type="entry name" value="LACI-RELATED TRANSCRIPTIONAL REPRESSOR"/>
    <property type="match status" value="1"/>
</dbReference>
<dbReference type="Pfam" id="PF00356">
    <property type="entry name" value="LacI"/>
    <property type="match status" value="1"/>
</dbReference>
<dbReference type="PANTHER" id="PTHR30146:SF155">
    <property type="entry name" value="ALANINE RACEMASE"/>
    <property type="match status" value="1"/>
</dbReference>
<dbReference type="AlphaFoldDB" id="A0A952FLW8"/>
<feature type="region of interest" description="Disordered" evidence="4">
    <location>
        <begin position="324"/>
        <end position="344"/>
    </location>
</feature>
<dbReference type="GO" id="GO:0000976">
    <property type="term" value="F:transcription cis-regulatory region binding"/>
    <property type="evidence" value="ECO:0007669"/>
    <property type="project" value="TreeGrafter"/>
</dbReference>
<organism evidence="6 7">
    <name type="scientific">Inquilinus limosus</name>
    <dbReference type="NCBI Taxonomy" id="171674"/>
    <lineage>
        <taxon>Bacteria</taxon>
        <taxon>Pseudomonadati</taxon>
        <taxon>Pseudomonadota</taxon>
        <taxon>Alphaproteobacteria</taxon>
        <taxon>Rhodospirillales</taxon>
        <taxon>Rhodospirillaceae</taxon>
        <taxon>Inquilinus</taxon>
    </lineage>
</organism>
<dbReference type="InterPro" id="IPR046335">
    <property type="entry name" value="LacI/GalR-like_sensor"/>
</dbReference>
<proteinExistence type="predicted"/>
<protein>
    <submittedName>
        <fullName evidence="6">LacI family DNA-binding transcriptional regulator</fullName>
    </submittedName>
</protein>
<sequence>MADGKRLGIVELARLLELSTYTVSRALNGHSDVADETRKRVLARAREVGYTPNALARTLRRGRADAVGFLLTPSPAGLVDSYFLPLLTGLDAVLAPMGYAMLVAGAAPDEQEIETLRRLVEGRRVDAMILTRVRIDDPRAAYLRRLGFPFVMLGRDGDRPETPFVDADHRASGRNATAWLTSRGHRRIAVINTPAQVNGSRQRLLGWQEGMAEAGLAADPAWHRCGDYTAESGCRETRALLALSPRPTAILCGNDEMAFGAAGAVRNAGLSVGGDISIIGCDDIPIAVMATPPLTTFRTSLRPFGETLAQQVLALLRGETPSSQLGVPELVERGSAGPAPADPA</sequence>
<reference evidence="6" key="1">
    <citation type="submission" date="2020-06" db="EMBL/GenBank/DDBJ databases">
        <title>Stable isotope informed genome-resolved metagenomics uncovers potential trophic interactions in rhizosphere soil.</title>
        <authorList>
            <person name="Starr E.P."/>
            <person name="Shi S."/>
            <person name="Blazewicz S.J."/>
            <person name="Koch B.J."/>
            <person name="Probst A.J."/>
            <person name="Hungate B.A."/>
            <person name="Pett-Ridge J."/>
            <person name="Firestone M.K."/>
            <person name="Banfield J.F."/>
        </authorList>
    </citation>
    <scope>NUCLEOTIDE SEQUENCE</scope>
    <source>
        <strain evidence="6">YM_69_17</strain>
    </source>
</reference>
<dbReference type="Gene3D" id="3.40.50.2300">
    <property type="match status" value="2"/>
</dbReference>
<evidence type="ECO:0000259" key="5">
    <source>
        <dbReference type="PROSITE" id="PS50932"/>
    </source>
</evidence>
<feature type="domain" description="HTH lacI-type" evidence="5">
    <location>
        <begin position="7"/>
        <end position="61"/>
    </location>
</feature>
<dbReference type="Proteomes" id="UP000700706">
    <property type="component" value="Unassembled WGS sequence"/>
</dbReference>
<dbReference type="PROSITE" id="PS50932">
    <property type="entry name" value="HTH_LACI_2"/>
    <property type="match status" value="1"/>
</dbReference>
<dbReference type="SMART" id="SM00354">
    <property type="entry name" value="HTH_LACI"/>
    <property type="match status" value="1"/>
</dbReference>
<keyword evidence="2 6" id="KW-0238">DNA-binding</keyword>
<name>A0A952FLW8_9PROT</name>
<evidence type="ECO:0000313" key="6">
    <source>
        <dbReference type="EMBL" id="MBW8727498.1"/>
    </source>
</evidence>
<evidence type="ECO:0000256" key="3">
    <source>
        <dbReference type="ARBA" id="ARBA00023163"/>
    </source>
</evidence>
<dbReference type="SUPFAM" id="SSF47413">
    <property type="entry name" value="lambda repressor-like DNA-binding domains"/>
    <property type="match status" value="1"/>
</dbReference>
<dbReference type="EMBL" id="JAEKLZ010000281">
    <property type="protein sequence ID" value="MBW8727498.1"/>
    <property type="molecule type" value="Genomic_DNA"/>
</dbReference>
<dbReference type="Pfam" id="PF13377">
    <property type="entry name" value="Peripla_BP_3"/>
    <property type="match status" value="1"/>
</dbReference>
<keyword evidence="1" id="KW-0805">Transcription regulation</keyword>
<dbReference type="SUPFAM" id="SSF53822">
    <property type="entry name" value="Periplasmic binding protein-like I"/>
    <property type="match status" value="1"/>
</dbReference>